<dbReference type="RefSeq" id="YP_001426710.1">
    <property type="nucleotide sequence ID" value="NC_008724.1"/>
</dbReference>
<protein>
    <submittedName>
        <fullName evidence="2">Uncharacterized protein Z229L</fullName>
    </submittedName>
</protein>
<gene>
    <name evidence="2" type="primary">Z229L</name>
    <name evidence="2" type="ORF">ATCV1_Z229L</name>
</gene>
<dbReference type="EMBL" id="EF101928">
    <property type="protein sequence ID" value="ABT16363.1"/>
    <property type="molecule type" value="Genomic_DNA"/>
</dbReference>
<keyword evidence="1" id="KW-1133">Transmembrane helix</keyword>
<evidence type="ECO:0000256" key="1">
    <source>
        <dbReference type="SAM" id="Phobius"/>
    </source>
</evidence>
<keyword evidence="3" id="KW-1185">Reference proteome</keyword>
<evidence type="ECO:0000313" key="3">
    <source>
        <dbReference type="Proteomes" id="UP000202420"/>
    </source>
</evidence>
<dbReference type="KEGG" id="vg:5470702"/>
<dbReference type="Proteomes" id="UP000202420">
    <property type="component" value="Segment"/>
</dbReference>
<organism evidence="2 3">
    <name type="scientific">Chlorovirus heliozoae</name>
    <dbReference type="NCBI Taxonomy" id="322019"/>
    <lineage>
        <taxon>Viruses</taxon>
        <taxon>Varidnaviria</taxon>
        <taxon>Bamfordvirae</taxon>
        <taxon>Nucleocytoviricota</taxon>
        <taxon>Megaviricetes</taxon>
        <taxon>Algavirales</taxon>
        <taxon>Phycodnaviridae</taxon>
        <taxon>Chlorovirus</taxon>
    </lineage>
</organism>
<dbReference type="GeneID" id="5470702"/>
<sequence length="69" mass="7715">MNTAETIENILRPHLQALGIMGTRGPAKAHVFPMLLVAILAIVGFFTIVMNVIEYFFLKKCPMCGKKHE</sequence>
<proteinExistence type="predicted"/>
<keyword evidence="1" id="KW-0812">Transmembrane</keyword>
<reference evidence="2 3" key="1">
    <citation type="submission" date="2006-09" db="EMBL/GenBank/DDBJ databases">
        <title>Sequence and annotation of the 288-kb ATCV-1 virus that infects an endosymbiotic Chlorella strain of the heliozoon Acanthocystis turfacea.</title>
        <authorList>
            <person name="Fitzgerald L.A."/>
            <person name="Graves M.V."/>
            <person name="Li X."/>
            <person name="Pfitzner A.J.P."/>
            <person name="Hartigan J."/>
            <person name="Van Etten J.L."/>
        </authorList>
    </citation>
    <scope>NUCLEOTIDE SEQUENCE [LARGE SCALE GENOMIC DNA]</scope>
    <source>
        <strain evidence="2 3">ATCV-1</strain>
    </source>
</reference>
<keyword evidence="1" id="KW-0472">Membrane</keyword>
<accession>A7K8I9</accession>
<name>A7K8I9_9PHYC</name>
<evidence type="ECO:0000313" key="2">
    <source>
        <dbReference type="EMBL" id="ABT16363.1"/>
    </source>
</evidence>
<feature type="transmembrane region" description="Helical" evidence="1">
    <location>
        <begin position="31"/>
        <end position="58"/>
    </location>
</feature>